<name>A0ABN3UL53_9ACTN</name>
<gene>
    <name evidence="1" type="ORF">GCM10010439_56500</name>
</gene>
<proteinExistence type="predicted"/>
<dbReference type="Proteomes" id="UP001501842">
    <property type="component" value="Unassembled WGS sequence"/>
</dbReference>
<protein>
    <submittedName>
        <fullName evidence="1">Uncharacterized protein</fullName>
    </submittedName>
</protein>
<evidence type="ECO:0000313" key="2">
    <source>
        <dbReference type="Proteomes" id="UP001501842"/>
    </source>
</evidence>
<dbReference type="EMBL" id="BAAATZ010000029">
    <property type="protein sequence ID" value="GAA2734346.1"/>
    <property type="molecule type" value="Genomic_DNA"/>
</dbReference>
<sequence>MGPPLQIFPEVGLDDGDQAAAALGEGAALDFGGAACAFLVSEEAGYMFLDTCAPSGRVVKRASSRVL</sequence>
<evidence type="ECO:0000313" key="1">
    <source>
        <dbReference type="EMBL" id="GAA2734346.1"/>
    </source>
</evidence>
<reference evidence="1 2" key="1">
    <citation type="journal article" date="2019" name="Int. J. Syst. Evol. Microbiol.">
        <title>The Global Catalogue of Microorganisms (GCM) 10K type strain sequencing project: providing services to taxonomists for standard genome sequencing and annotation.</title>
        <authorList>
            <consortium name="The Broad Institute Genomics Platform"/>
            <consortium name="The Broad Institute Genome Sequencing Center for Infectious Disease"/>
            <person name="Wu L."/>
            <person name="Ma J."/>
        </authorList>
    </citation>
    <scope>NUCLEOTIDE SEQUENCE [LARGE SCALE GENOMIC DNA]</scope>
    <source>
        <strain evidence="1 2">JCM 8201</strain>
    </source>
</reference>
<keyword evidence="2" id="KW-1185">Reference proteome</keyword>
<comment type="caution">
    <text evidence="1">The sequence shown here is derived from an EMBL/GenBank/DDBJ whole genome shotgun (WGS) entry which is preliminary data.</text>
</comment>
<organism evidence="1 2">
    <name type="scientific">Actinocorallia aurantiaca</name>
    <dbReference type="NCBI Taxonomy" id="46204"/>
    <lineage>
        <taxon>Bacteria</taxon>
        <taxon>Bacillati</taxon>
        <taxon>Actinomycetota</taxon>
        <taxon>Actinomycetes</taxon>
        <taxon>Streptosporangiales</taxon>
        <taxon>Thermomonosporaceae</taxon>
        <taxon>Actinocorallia</taxon>
    </lineage>
</organism>
<accession>A0ABN3UL53</accession>